<gene>
    <name evidence="2" type="ORF">EV420DRAFT_1645162</name>
</gene>
<reference evidence="2" key="1">
    <citation type="submission" date="2023-06" db="EMBL/GenBank/DDBJ databases">
        <authorList>
            <consortium name="Lawrence Berkeley National Laboratory"/>
            <person name="Ahrendt S."/>
            <person name="Sahu N."/>
            <person name="Indic B."/>
            <person name="Wong-Bajracharya J."/>
            <person name="Merenyi Z."/>
            <person name="Ke H.-M."/>
            <person name="Monk M."/>
            <person name="Kocsube S."/>
            <person name="Drula E."/>
            <person name="Lipzen A."/>
            <person name="Balint B."/>
            <person name="Henrissat B."/>
            <person name="Andreopoulos B."/>
            <person name="Martin F.M."/>
            <person name="Harder C.B."/>
            <person name="Rigling D."/>
            <person name="Ford K.L."/>
            <person name="Foster G.D."/>
            <person name="Pangilinan J."/>
            <person name="Papanicolaou A."/>
            <person name="Barry K."/>
            <person name="LaButti K."/>
            <person name="Viragh M."/>
            <person name="Koriabine M."/>
            <person name="Yan M."/>
            <person name="Riley R."/>
            <person name="Champramary S."/>
            <person name="Plett K.L."/>
            <person name="Tsai I.J."/>
            <person name="Slot J."/>
            <person name="Sipos G."/>
            <person name="Plett J."/>
            <person name="Nagy L.G."/>
            <person name="Grigoriev I.V."/>
        </authorList>
    </citation>
    <scope>NUCLEOTIDE SEQUENCE</scope>
    <source>
        <strain evidence="2">CCBAS 213</strain>
    </source>
</reference>
<evidence type="ECO:0000313" key="3">
    <source>
        <dbReference type="Proteomes" id="UP001175211"/>
    </source>
</evidence>
<organism evidence="2 3">
    <name type="scientific">Armillaria tabescens</name>
    <name type="common">Ringless honey mushroom</name>
    <name type="synonym">Agaricus tabescens</name>
    <dbReference type="NCBI Taxonomy" id="1929756"/>
    <lineage>
        <taxon>Eukaryota</taxon>
        <taxon>Fungi</taxon>
        <taxon>Dikarya</taxon>
        <taxon>Basidiomycota</taxon>
        <taxon>Agaricomycotina</taxon>
        <taxon>Agaricomycetes</taxon>
        <taxon>Agaricomycetidae</taxon>
        <taxon>Agaricales</taxon>
        <taxon>Marasmiineae</taxon>
        <taxon>Physalacriaceae</taxon>
        <taxon>Desarmillaria</taxon>
    </lineage>
</organism>
<name>A0AA39N1P8_ARMTA</name>
<sequence length="219" mass="23747">MYFESYLPIPSFPVLPAYLLHLDPSLYFSSIPQRCRSSGGPLRHHCKVARPSPVLGALFVDFVTVVTPPAFPSVLSSSFNANDGLPLCLRAKAGSVHNQDSGEGSPAIVPSPDAVRGRGMEPKQPTDDRHAVKTPDNWENWTKGGLLKSVSWRVMPWYASVKLGVDADINVNGRRGVRGETTEGMQTGRVACTEMIETKVDARTRVGVVVRSDGLVYAG</sequence>
<evidence type="ECO:0000313" key="2">
    <source>
        <dbReference type="EMBL" id="KAK0454263.1"/>
    </source>
</evidence>
<evidence type="ECO:0000256" key="1">
    <source>
        <dbReference type="SAM" id="MobiDB-lite"/>
    </source>
</evidence>
<accession>A0AA39N1P8</accession>
<feature type="compositionally biased region" description="Basic and acidic residues" evidence="1">
    <location>
        <begin position="115"/>
        <end position="131"/>
    </location>
</feature>
<keyword evidence="3" id="KW-1185">Reference proteome</keyword>
<protein>
    <submittedName>
        <fullName evidence="2">Uncharacterized protein</fullName>
    </submittedName>
</protein>
<proteinExistence type="predicted"/>
<dbReference type="GeneID" id="85361293"/>
<dbReference type="AlphaFoldDB" id="A0AA39N1P8"/>
<feature type="region of interest" description="Disordered" evidence="1">
    <location>
        <begin position="96"/>
        <end position="131"/>
    </location>
</feature>
<comment type="caution">
    <text evidence="2">The sequence shown here is derived from an EMBL/GenBank/DDBJ whole genome shotgun (WGS) entry which is preliminary data.</text>
</comment>
<dbReference type="Proteomes" id="UP001175211">
    <property type="component" value="Unassembled WGS sequence"/>
</dbReference>
<dbReference type="RefSeq" id="XP_060328651.1">
    <property type="nucleotide sequence ID" value="XM_060477745.1"/>
</dbReference>
<dbReference type="EMBL" id="JAUEPS010000027">
    <property type="protein sequence ID" value="KAK0454263.1"/>
    <property type="molecule type" value="Genomic_DNA"/>
</dbReference>